<sequence>MGGLSDMGAYRIVADFTFSTRPKNRRLSLLVMALGCTATFIALDKFTETERKLSSVRQRAATLALEAPVQERKPRDVDDKKNALAKGIQTAIAVDWNRRLNQLESLRGEAVWVGLLKLVATDTKAELRLMSDTLEAANGALDRYAQTAGDDMRPTVTSIAYRDRRYVTTALVPIK</sequence>
<gene>
    <name evidence="1" type="ORF">R16034_04858</name>
</gene>
<dbReference type="Proteomes" id="UP001189225">
    <property type="component" value="Unassembled WGS sequence"/>
</dbReference>
<keyword evidence="2" id="KW-1185">Reference proteome</keyword>
<dbReference type="AlphaFoldDB" id="A0AB72X7I7"/>
<evidence type="ECO:0008006" key="3">
    <source>
        <dbReference type="Google" id="ProtNLM"/>
    </source>
</evidence>
<accession>A0AB72X7I7</accession>
<evidence type="ECO:0000313" key="1">
    <source>
        <dbReference type="EMBL" id="CAJ0744831.1"/>
    </source>
</evidence>
<evidence type="ECO:0000313" key="2">
    <source>
        <dbReference type="Proteomes" id="UP001189225"/>
    </source>
</evidence>
<comment type="caution">
    <text evidence="1">The sequence shown here is derived from an EMBL/GenBank/DDBJ whole genome shotgun (WGS) entry which is preliminary data.</text>
</comment>
<reference evidence="1 2" key="1">
    <citation type="submission" date="2023-07" db="EMBL/GenBank/DDBJ databases">
        <authorList>
            <person name="Peeters C."/>
        </authorList>
    </citation>
    <scope>NUCLEOTIDE SEQUENCE [LARGE SCALE GENOMIC DNA]</scope>
    <source>
        <strain evidence="1 2">R-16034</strain>
    </source>
</reference>
<dbReference type="EMBL" id="CATWHI010000011">
    <property type="protein sequence ID" value="CAJ0744831.1"/>
    <property type="molecule type" value="Genomic_DNA"/>
</dbReference>
<name>A0AB72X7I7_9RALS</name>
<protein>
    <recommendedName>
        <fullName evidence="3">Fimbrial assembly protein</fullName>
    </recommendedName>
</protein>
<proteinExistence type="predicted"/>
<organism evidence="1 2">
    <name type="scientific">Ralstonia edaphi</name>
    <dbReference type="NCBI Taxonomy" id="3058599"/>
    <lineage>
        <taxon>Bacteria</taxon>
        <taxon>Pseudomonadati</taxon>
        <taxon>Pseudomonadota</taxon>
        <taxon>Betaproteobacteria</taxon>
        <taxon>Burkholderiales</taxon>
        <taxon>Burkholderiaceae</taxon>
        <taxon>Ralstonia</taxon>
    </lineage>
</organism>